<feature type="region of interest" description="Disordered" evidence="1">
    <location>
        <begin position="393"/>
        <end position="424"/>
    </location>
</feature>
<feature type="region of interest" description="Disordered" evidence="1">
    <location>
        <begin position="352"/>
        <end position="373"/>
    </location>
</feature>
<sequence length="424" mass="47521">MNNIPSTRGTSQTLRTVPAQQRVLAPIRELSPTSDENEPEFPQPNDAQVSRKRKYDVFASKAVHEWDSKSKSCNSQENQERRLAEREAEAAELGISIDDLPEDPQEPEDVDSDNVDDLDDDIDEEAEQSAQTQIMRKLGDYSKFTTRCPKLHSRLLETLEFDESDTLNACLSLMSKEKDAKRRTDSNTIKGAVVAWLPHVWPGSVKVKTVEGSYPLPTATIDKSNERGFSGSSTACIQLLSELKNHQIQLLADDWPALLHDLDAFRASNKWKGYLRGKLLLYTLRTIFTLPTSALGQQNIKTKGGNTKDPWPYKGMYLFMSRYVFPTESTAHSSGSLFQIFSSTRNLMVSSTSNSSTTSFSNPSRKERKSPRSGADELFQWWDVQVFGDKLPQVTTTTSDPFQDDPDAASDNEIDADVGTDTEM</sequence>
<protein>
    <submittedName>
        <fullName evidence="2">Uncharacterized protein</fullName>
    </submittedName>
</protein>
<name>A0A6A4GIL8_9AGAR</name>
<dbReference type="Proteomes" id="UP000799118">
    <property type="component" value="Unassembled WGS sequence"/>
</dbReference>
<evidence type="ECO:0000313" key="3">
    <source>
        <dbReference type="Proteomes" id="UP000799118"/>
    </source>
</evidence>
<feature type="region of interest" description="Disordered" evidence="1">
    <location>
        <begin position="1"/>
        <end position="54"/>
    </location>
</feature>
<dbReference type="OrthoDB" id="3160134at2759"/>
<keyword evidence="3" id="KW-1185">Reference proteome</keyword>
<feature type="compositionally biased region" description="Basic and acidic residues" evidence="1">
    <location>
        <begin position="78"/>
        <end position="89"/>
    </location>
</feature>
<feature type="compositionally biased region" description="Polar residues" evidence="1">
    <location>
        <begin position="1"/>
        <end position="19"/>
    </location>
</feature>
<accession>A0A6A4GIL8</accession>
<evidence type="ECO:0000313" key="2">
    <source>
        <dbReference type="EMBL" id="KAE9385431.1"/>
    </source>
</evidence>
<dbReference type="EMBL" id="ML769986">
    <property type="protein sequence ID" value="KAE9385431.1"/>
    <property type="molecule type" value="Genomic_DNA"/>
</dbReference>
<feature type="compositionally biased region" description="Acidic residues" evidence="1">
    <location>
        <begin position="402"/>
        <end position="424"/>
    </location>
</feature>
<feature type="region of interest" description="Disordered" evidence="1">
    <location>
        <begin position="66"/>
        <end position="119"/>
    </location>
</feature>
<dbReference type="Pfam" id="PF20414">
    <property type="entry name" value="DUF6698"/>
    <property type="match status" value="1"/>
</dbReference>
<feature type="compositionally biased region" description="Low complexity" evidence="1">
    <location>
        <begin position="352"/>
        <end position="363"/>
    </location>
</feature>
<reference evidence="2" key="1">
    <citation type="journal article" date="2019" name="Environ. Microbiol.">
        <title>Fungal ecological strategies reflected in gene transcription - a case study of two litter decomposers.</title>
        <authorList>
            <person name="Barbi F."/>
            <person name="Kohler A."/>
            <person name="Barry K."/>
            <person name="Baskaran P."/>
            <person name="Daum C."/>
            <person name="Fauchery L."/>
            <person name="Ihrmark K."/>
            <person name="Kuo A."/>
            <person name="LaButti K."/>
            <person name="Lipzen A."/>
            <person name="Morin E."/>
            <person name="Grigoriev I.V."/>
            <person name="Henrissat B."/>
            <person name="Lindahl B."/>
            <person name="Martin F."/>
        </authorList>
    </citation>
    <scope>NUCLEOTIDE SEQUENCE</scope>
    <source>
        <strain evidence="2">JB14</strain>
    </source>
</reference>
<evidence type="ECO:0000256" key="1">
    <source>
        <dbReference type="SAM" id="MobiDB-lite"/>
    </source>
</evidence>
<organism evidence="2 3">
    <name type="scientific">Gymnopus androsaceus JB14</name>
    <dbReference type="NCBI Taxonomy" id="1447944"/>
    <lineage>
        <taxon>Eukaryota</taxon>
        <taxon>Fungi</taxon>
        <taxon>Dikarya</taxon>
        <taxon>Basidiomycota</taxon>
        <taxon>Agaricomycotina</taxon>
        <taxon>Agaricomycetes</taxon>
        <taxon>Agaricomycetidae</taxon>
        <taxon>Agaricales</taxon>
        <taxon>Marasmiineae</taxon>
        <taxon>Omphalotaceae</taxon>
        <taxon>Gymnopus</taxon>
    </lineage>
</organism>
<gene>
    <name evidence="2" type="ORF">BT96DRAFT_949847</name>
</gene>
<proteinExistence type="predicted"/>
<dbReference type="AlphaFoldDB" id="A0A6A4GIL8"/>
<feature type="compositionally biased region" description="Acidic residues" evidence="1">
    <location>
        <begin position="99"/>
        <end position="119"/>
    </location>
</feature>
<dbReference type="InterPro" id="IPR046521">
    <property type="entry name" value="DUF6698"/>
</dbReference>